<sequence length="164" mass="20209">MKMDLNRKECKKIFKLQQNLNQVLKYQHYFKFQLSINFIKKYYSYDSQIKENLYINQYFQNNSQQSNQLQQILEINQKKSKRSQNKSKTSNLNYKKQKCYSKWLCINKLRLILRSSENLRQFIVSVKYNKQDIYVERTIIKFNSFTFSLNYIYQKRLQEGIKML</sequence>
<evidence type="ECO:0000313" key="1">
    <source>
        <dbReference type="EMBL" id="CAD8043919.1"/>
    </source>
</evidence>
<keyword evidence="2" id="KW-1185">Reference proteome</keyword>
<evidence type="ECO:0000313" key="2">
    <source>
        <dbReference type="Proteomes" id="UP000688137"/>
    </source>
</evidence>
<reference evidence="1" key="1">
    <citation type="submission" date="2021-01" db="EMBL/GenBank/DDBJ databases">
        <authorList>
            <consortium name="Genoscope - CEA"/>
            <person name="William W."/>
        </authorList>
    </citation>
    <scope>NUCLEOTIDE SEQUENCE</scope>
</reference>
<accession>A0A8S1JQP5</accession>
<proteinExistence type="predicted"/>
<dbReference type="Proteomes" id="UP000688137">
    <property type="component" value="Unassembled WGS sequence"/>
</dbReference>
<gene>
    <name evidence="1" type="ORF">PPRIM_AZ9-3.1.T0060001</name>
</gene>
<dbReference type="AlphaFoldDB" id="A0A8S1JQP5"/>
<name>A0A8S1JQP5_PARPR</name>
<comment type="caution">
    <text evidence="1">The sequence shown here is derived from an EMBL/GenBank/DDBJ whole genome shotgun (WGS) entry which is preliminary data.</text>
</comment>
<dbReference type="EMBL" id="CAJJDM010000003">
    <property type="protein sequence ID" value="CAD8043919.1"/>
    <property type="molecule type" value="Genomic_DNA"/>
</dbReference>
<protein>
    <submittedName>
        <fullName evidence="1">Uncharacterized protein</fullName>
    </submittedName>
</protein>
<organism evidence="1 2">
    <name type="scientific">Paramecium primaurelia</name>
    <dbReference type="NCBI Taxonomy" id="5886"/>
    <lineage>
        <taxon>Eukaryota</taxon>
        <taxon>Sar</taxon>
        <taxon>Alveolata</taxon>
        <taxon>Ciliophora</taxon>
        <taxon>Intramacronucleata</taxon>
        <taxon>Oligohymenophorea</taxon>
        <taxon>Peniculida</taxon>
        <taxon>Parameciidae</taxon>
        <taxon>Paramecium</taxon>
    </lineage>
</organism>